<keyword evidence="2" id="KW-1185">Reference proteome</keyword>
<comment type="caution">
    <text evidence="1">The sequence shown here is derived from an EMBL/GenBank/DDBJ whole genome shotgun (WGS) entry which is preliminary data.</text>
</comment>
<evidence type="ECO:0000313" key="1">
    <source>
        <dbReference type="EMBL" id="KAJ8391587.1"/>
    </source>
</evidence>
<proteinExistence type="predicted"/>
<evidence type="ECO:0000313" key="2">
    <source>
        <dbReference type="Proteomes" id="UP001221898"/>
    </source>
</evidence>
<dbReference type="EMBL" id="JAINUG010000155">
    <property type="protein sequence ID" value="KAJ8391587.1"/>
    <property type="molecule type" value="Genomic_DNA"/>
</dbReference>
<dbReference type="AlphaFoldDB" id="A0AAD7WC26"/>
<organism evidence="1 2">
    <name type="scientific">Aldrovandia affinis</name>
    <dbReference type="NCBI Taxonomy" id="143900"/>
    <lineage>
        <taxon>Eukaryota</taxon>
        <taxon>Metazoa</taxon>
        <taxon>Chordata</taxon>
        <taxon>Craniata</taxon>
        <taxon>Vertebrata</taxon>
        <taxon>Euteleostomi</taxon>
        <taxon>Actinopterygii</taxon>
        <taxon>Neopterygii</taxon>
        <taxon>Teleostei</taxon>
        <taxon>Notacanthiformes</taxon>
        <taxon>Halosauridae</taxon>
        <taxon>Aldrovandia</taxon>
    </lineage>
</organism>
<protein>
    <submittedName>
        <fullName evidence="1">Uncharacterized protein</fullName>
    </submittedName>
</protein>
<dbReference type="Proteomes" id="UP001221898">
    <property type="component" value="Unassembled WGS sequence"/>
</dbReference>
<sequence>MKLSVSARWRRLAFRASRRASARVETSRDGLRTDGKRLAAKTYAVRATHRVQGVRKAFVGSLSQRFFSVSRPTPSPVVWLPRAGHTAGVRDCEMRSNV</sequence>
<name>A0AAD7WC26_9TELE</name>
<reference evidence="1" key="1">
    <citation type="journal article" date="2023" name="Science">
        <title>Genome structures resolve the early diversification of teleost fishes.</title>
        <authorList>
            <person name="Parey E."/>
            <person name="Louis A."/>
            <person name="Montfort J."/>
            <person name="Bouchez O."/>
            <person name="Roques C."/>
            <person name="Iampietro C."/>
            <person name="Lluch J."/>
            <person name="Castinel A."/>
            <person name="Donnadieu C."/>
            <person name="Desvignes T."/>
            <person name="Floi Bucao C."/>
            <person name="Jouanno E."/>
            <person name="Wen M."/>
            <person name="Mejri S."/>
            <person name="Dirks R."/>
            <person name="Jansen H."/>
            <person name="Henkel C."/>
            <person name="Chen W.J."/>
            <person name="Zahm M."/>
            <person name="Cabau C."/>
            <person name="Klopp C."/>
            <person name="Thompson A.W."/>
            <person name="Robinson-Rechavi M."/>
            <person name="Braasch I."/>
            <person name="Lecointre G."/>
            <person name="Bobe J."/>
            <person name="Postlethwait J.H."/>
            <person name="Berthelot C."/>
            <person name="Roest Crollius H."/>
            <person name="Guiguen Y."/>
        </authorList>
    </citation>
    <scope>NUCLEOTIDE SEQUENCE</scope>
    <source>
        <strain evidence="1">NC1722</strain>
    </source>
</reference>
<accession>A0AAD7WC26</accession>
<gene>
    <name evidence="1" type="ORF">AAFF_G00087280</name>
</gene>